<evidence type="ECO:0000313" key="1">
    <source>
        <dbReference type="EMBL" id="KAJ7014152.1"/>
    </source>
</evidence>
<proteinExistence type="predicted"/>
<gene>
    <name evidence="1" type="ORF">NC653_003691</name>
</gene>
<dbReference type="AlphaFoldDB" id="A0AAD6WJ31"/>
<protein>
    <submittedName>
        <fullName evidence="1">Uncharacterized protein</fullName>
    </submittedName>
</protein>
<organism evidence="1 2">
    <name type="scientific">Populus alba x Populus x berolinensis</name>
    <dbReference type="NCBI Taxonomy" id="444605"/>
    <lineage>
        <taxon>Eukaryota</taxon>
        <taxon>Viridiplantae</taxon>
        <taxon>Streptophyta</taxon>
        <taxon>Embryophyta</taxon>
        <taxon>Tracheophyta</taxon>
        <taxon>Spermatophyta</taxon>
        <taxon>Magnoliopsida</taxon>
        <taxon>eudicotyledons</taxon>
        <taxon>Gunneridae</taxon>
        <taxon>Pentapetalae</taxon>
        <taxon>rosids</taxon>
        <taxon>fabids</taxon>
        <taxon>Malpighiales</taxon>
        <taxon>Salicaceae</taxon>
        <taxon>Saliceae</taxon>
        <taxon>Populus</taxon>
    </lineage>
</organism>
<name>A0AAD6WJ31_9ROSI</name>
<sequence>MTIYTVWVIKYNYKHETISSSLSPCFPKSDSLPSLPGVSISLFFSLNSGLSYIDRPGGHPQKPSSQQLRANK</sequence>
<comment type="caution">
    <text evidence="1">The sequence shown here is derived from an EMBL/GenBank/DDBJ whole genome shotgun (WGS) entry which is preliminary data.</text>
</comment>
<keyword evidence="2" id="KW-1185">Reference proteome</keyword>
<accession>A0AAD6WJ31</accession>
<evidence type="ECO:0000313" key="2">
    <source>
        <dbReference type="Proteomes" id="UP001164929"/>
    </source>
</evidence>
<dbReference type="EMBL" id="JAQIZT010000001">
    <property type="protein sequence ID" value="KAJ7014152.1"/>
    <property type="molecule type" value="Genomic_DNA"/>
</dbReference>
<reference evidence="1 2" key="1">
    <citation type="journal article" date="2023" name="Mol. Ecol. Resour.">
        <title>Chromosome-level genome assembly of a triploid poplar Populus alba 'Berolinensis'.</title>
        <authorList>
            <person name="Chen S."/>
            <person name="Yu Y."/>
            <person name="Wang X."/>
            <person name="Wang S."/>
            <person name="Zhang T."/>
            <person name="Zhou Y."/>
            <person name="He R."/>
            <person name="Meng N."/>
            <person name="Wang Y."/>
            <person name="Liu W."/>
            <person name="Liu Z."/>
            <person name="Liu J."/>
            <person name="Guo Q."/>
            <person name="Huang H."/>
            <person name="Sederoff R.R."/>
            <person name="Wang G."/>
            <person name="Qu G."/>
            <person name="Chen S."/>
        </authorList>
    </citation>
    <scope>NUCLEOTIDE SEQUENCE [LARGE SCALE GENOMIC DNA]</scope>
    <source>
        <strain evidence="1">SC-2020</strain>
    </source>
</reference>
<dbReference type="Proteomes" id="UP001164929">
    <property type="component" value="Chromosome 1"/>
</dbReference>